<reference evidence="2" key="1">
    <citation type="journal article" date="2020" name="Stud. Mycol.">
        <title>101 Dothideomycetes genomes: a test case for predicting lifestyles and emergence of pathogens.</title>
        <authorList>
            <person name="Haridas S."/>
            <person name="Albert R."/>
            <person name="Binder M."/>
            <person name="Bloem J."/>
            <person name="Labutti K."/>
            <person name="Salamov A."/>
            <person name="Andreopoulos B."/>
            <person name="Baker S."/>
            <person name="Barry K."/>
            <person name="Bills G."/>
            <person name="Bluhm B."/>
            <person name="Cannon C."/>
            <person name="Castanera R."/>
            <person name="Culley D."/>
            <person name="Daum C."/>
            <person name="Ezra D."/>
            <person name="Gonzalez J."/>
            <person name="Henrissat B."/>
            <person name="Kuo A."/>
            <person name="Liang C."/>
            <person name="Lipzen A."/>
            <person name="Lutzoni F."/>
            <person name="Magnuson J."/>
            <person name="Mondo S."/>
            <person name="Nolan M."/>
            <person name="Ohm R."/>
            <person name="Pangilinan J."/>
            <person name="Park H.-J."/>
            <person name="Ramirez L."/>
            <person name="Alfaro M."/>
            <person name="Sun H."/>
            <person name="Tritt A."/>
            <person name="Yoshinaga Y."/>
            <person name="Zwiers L.-H."/>
            <person name="Turgeon B."/>
            <person name="Goodwin S."/>
            <person name="Spatafora J."/>
            <person name="Crous P."/>
            <person name="Grigoriev I."/>
        </authorList>
    </citation>
    <scope>NUCLEOTIDE SEQUENCE</scope>
    <source>
        <strain evidence="2">CBS 113818</strain>
    </source>
</reference>
<feature type="domain" description="Heterokaryon incompatibility" evidence="1">
    <location>
        <begin position="56"/>
        <end position="185"/>
    </location>
</feature>
<evidence type="ECO:0000259" key="1">
    <source>
        <dbReference type="Pfam" id="PF06985"/>
    </source>
</evidence>
<dbReference type="OrthoDB" id="3677409at2759"/>
<evidence type="ECO:0000313" key="2">
    <source>
        <dbReference type="EMBL" id="KAF2821799.1"/>
    </source>
</evidence>
<sequence length="188" mass="21904">MQQSAYDDYDREWSFDPTCEIRLLRLERDITKQQHWSLAAPLNVYIKNIRTPSSNFAAISYEWGASEELAPCTIDGGEAAVRLNLLDLLKALPMLQEMRNLPKLFWIDSICINQANSEEKMHQIRLLKHVYSYAQCVLSWLSPTADFSNRAFIYVDRDVGDRSDAALVDALLNRRYWTRIWMVQEVVL</sequence>
<gene>
    <name evidence="2" type="ORF">CC86DRAFT_302485</name>
</gene>
<name>A0A6A6ZMA1_9PLEO</name>
<keyword evidence="3" id="KW-1185">Reference proteome</keyword>
<dbReference type="InterPro" id="IPR052895">
    <property type="entry name" value="HetReg/Transcr_Mod"/>
</dbReference>
<dbReference type="PANTHER" id="PTHR24148">
    <property type="entry name" value="ANKYRIN REPEAT DOMAIN-CONTAINING PROTEIN 39 HOMOLOG-RELATED"/>
    <property type="match status" value="1"/>
</dbReference>
<dbReference type="PANTHER" id="PTHR24148:SF73">
    <property type="entry name" value="HET DOMAIN PROTEIN (AFU_ORTHOLOGUE AFUA_8G01020)"/>
    <property type="match status" value="1"/>
</dbReference>
<dbReference type="AlphaFoldDB" id="A0A6A6ZMA1"/>
<dbReference type="InterPro" id="IPR010730">
    <property type="entry name" value="HET"/>
</dbReference>
<dbReference type="EMBL" id="MU006236">
    <property type="protein sequence ID" value="KAF2821799.1"/>
    <property type="molecule type" value="Genomic_DNA"/>
</dbReference>
<organism evidence="2 3">
    <name type="scientific">Ophiobolus disseminans</name>
    <dbReference type="NCBI Taxonomy" id="1469910"/>
    <lineage>
        <taxon>Eukaryota</taxon>
        <taxon>Fungi</taxon>
        <taxon>Dikarya</taxon>
        <taxon>Ascomycota</taxon>
        <taxon>Pezizomycotina</taxon>
        <taxon>Dothideomycetes</taxon>
        <taxon>Pleosporomycetidae</taxon>
        <taxon>Pleosporales</taxon>
        <taxon>Pleosporineae</taxon>
        <taxon>Phaeosphaeriaceae</taxon>
        <taxon>Ophiobolus</taxon>
    </lineage>
</organism>
<evidence type="ECO:0000313" key="3">
    <source>
        <dbReference type="Proteomes" id="UP000799424"/>
    </source>
</evidence>
<accession>A0A6A6ZMA1</accession>
<feature type="non-terminal residue" evidence="2">
    <location>
        <position position="188"/>
    </location>
</feature>
<protein>
    <submittedName>
        <fullName evidence="2">HET-domain-containing protein</fullName>
    </submittedName>
</protein>
<dbReference type="Proteomes" id="UP000799424">
    <property type="component" value="Unassembled WGS sequence"/>
</dbReference>
<proteinExistence type="predicted"/>
<dbReference type="Pfam" id="PF06985">
    <property type="entry name" value="HET"/>
    <property type="match status" value="1"/>
</dbReference>